<dbReference type="InterPro" id="IPR054055">
    <property type="entry name" value="YpzH"/>
</dbReference>
<protein>
    <submittedName>
        <fullName evidence="1">Uncharacterized protein</fullName>
    </submittedName>
</protein>
<sequence length="64" mass="7180">MDVGIKEAILAVVTIRKDIVCGENIPVFYAKDEEEREKIALLLSKITLGMVHDLENGAYVIVRH</sequence>
<dbReference type="EMBL" id="AZTB01000061">
    <property type="protein sequence ID" value="KGG79756.1"/>
    <property type="molecule type" value="Genomic_DNA"/>
</dbReference>
<dbReference type="Proteomes" id="UP000029622">
    <property type="component" value="Unassembled WGS sequence"/>
</dbReference>
<dbReference type="RefSeq" id="WP_035164408.1">
    <property type="nucleotide sequence ID" value="NZ_AZTB01000061.1"/>
</dbReference>
<evidence type="ECO:0000313" key="1">
    <source>
        <dbReference type="EMBL" id="KGG79756.1"/>
    </source>
</evidence>
<comment type="caution">
    <text evidence="1">The sequence shown here is derived from an EMBL/GenBank/DDBJ whole genome shotgun (WGS) entry which is preliminary data.</text>
</comment>
<reference evidence="1 2" key="1">
    <citation type="submission" date="2013-12" db="EMBL/GenBank/DDBJ databases">
        <title>Draft genome sequence of Caloranaerobacter sp. H53214.</title>
        <authorList>
            <person name="Jiang L.J."/>
            <person name="Shao Z.Z."/>
            <person name="Long M.N."/>
        </authorList>
    </citation>
    <scope>NUCLEOTIDE SEQUENCE [LARGE SCALE GENOMIC DNA]</scope>
    <source>
        <strain evidence="1 2">H53214</strain>
    </source>
</reference>
<name>A0A096DKE6_9FIRM</name>
<dbReference type="Pfam" id="PF21835">
    <property type="entry name" value="YIEGIA_cap"/>
    <property type="match status" value="1"/>
</dbReference>
<dbReference type="STRING" id="1156417.Y919_10090"/>
<organism evidence="1 2">
    <name type="scientific">Caloranaerobacter azorensis H53214</name>
    <dbReference type="NCBI Taxonomy" id="1156417"/>
    <lineage>
        <taxon>Bacteria</taxon>
        <taxon>Bacillati</taxon>
        <taxon>Bacillota</taxon>
        <taxon>Tissierellia</taxon>
        <taxon>Tissierellales</taxon>
        <taxon>Thermohalobacteraceae</taxon>
        <taxon>Caloranaerobacter</taxon>
    </lineage>
</organism>
<accession>A0A096DKE6</accession>
<gene>
    <name evidence="1" type="ORF">Y919_10090</name>
</gene>
<evidence type="ECO:0000313" key="2">
    <source>
        <dbReference type="Proteomes" id="UP000029622"/>
    </source>
</evidence>
<dbReference type="AlphaFoldDB" id="A0A096DKE6"/>
<proteinExistence type="predicted"/>